<reference evidence="1 2" key="1">
    <citation type="journal article" date="2007" name="Virology">
        <title>Sequence and annotation of the 369-kb NY-2A and the 345-kb AR158 viruses that infect Chlorella NC64A.</title>
        <authorList>
            <person name="Fitzgerald L.A."/>
            <person name="Graves M.V."/>
            <person name="Li X."/>
            <person name="Feldblyum T."/>
            <person name="Nierman W.C."/>
            <person name="Van Etten J.L."/>
        </authorList>
    </citation>
    <scope>NUCLEOTIDE SEQUENCE [LARGE SCALE GENOMIC DNA]</scope>
    <source>
        <strain evidence="1 2">NY-2A</strain>
    </source>
</reference>
<sequence>MKLSFLNDLGRMNDTLSANFIECFMNFRAIEPFFPNGGFPMTCILSNPDGTLYSKKSHSTIPDISG</sequence>
<protein>
    <submittedName>
        <fullName evidence="1">Uncharacterized protein b544R</fullName>
    </submittedName>
</protein>
<dbReference type="EMBL" id="DQ491002">
    <property type="protein sequence ID" value="ABT14943.1"/>
    <property type="molecule type" value="Genomic_DNA"/>
</dbReference>
<name>A7IX69_PBCVN</name>
<dbReference type="KEGG" id="vg:5658855"/>
<accession>A7IX69</accession>
<proteinExistence type="predicted"/>
<gene>
    <name evidence="1" type="primary">b544R</name>
    <name evidence="1" type="ORF">NY2A_b544R</name>
</gene>
<dbReference type="Proteomes" id="UP000202419">
    <property type="component" value="Segment"/>
</dbReference>
<dbReference type="RefSeq" id="YP_001497740.1">
    <property type="nucleotide sequence ID" value="NC_009898.1"/>
</dbReference>
<organism evidence="1 2">
    <name type="scientific">Paramecium bursaria Chlorella virus NY2A</name>
    <name type="common">PBCV-NY2A</name>
    <dbReference type="NCBI Taxonomy" id="46021"/>
    <lineage>
        <taxon>Viruses</taxon>
        <taxon>Varidnaviria</taxon>
        <taxon>Bamfordvirae</taxon>
        <taxon>Nucleocytoviricota</taxon>
        <taxon>Megaviricetes</taxon>
        <taxon>Algavirales</taxon>
        <taxon>Phycodnaviridae</taxon>
        <taxon>Chlorovirus</taxon>
        <taxon>Chlorovirus americanus</taxon>
    </lineage>
</organism>
<keyword evidence="2" id="KW-1185">Reference proteome</keyword>
<evidence type="ECO:0000313" key="1">
    <source>
        <dbReference type="EMBL" id="ABT14943.1"/>
    </source>
</evidence>
<dbReference type="GeneID" id="5658855"/>
<evidence type="ECO:0000313" key="2">
    <source>
        <dbReference type="Proteomes" id="UP000202419"/>
    </source>
</evidence>
<organismHost>
    <name type="scientific">Chlorella</name>
    <dbReference type="NCBI Taxonomy" id="3071"/>
</organismHost>